<feature type="domain" description="Response regulatory" evidence="3">
    <location>
        <begin position="23"/>
        <end position="137"/>
    </location>
</feature>
<dbReference type="EMBL" id="CP030764">
    <property type="protein sequence ID" value="AXA44650.1"/>
    <property type="molecule type" value="Genomic_DNA"/>
</dbReference>
<keyword evidence="4" id="KW-0614">Plasmid</keyword>
<keyword evidence="1 2" id="KW-0597">Phosphoprotein</keyword>
<dbReference type="Gene3D" id="3.40.50.2300">
    <property type="match status" value="1"/>
</dbReference>
<protein>
    <submittedName>
        <fullName evidence="4">Response regulator receiver domain family protein</fullName>
    </submittedName>
</protein>
<proteinExistence type="predicted"/>
<dbReference type="Proteomes" id="UP000251166">
    <property type="component" value="Plasmid unnamed4"/>
</dbReference>
<evidence type="ECO:0000256" key="1">
    <source>
        <dbReference type="ARBA" id="ARBA00022553"/>
    </source>
</evidence>
<dbReference type="SMART" id="SM00448">
    <property type="entry name" value="REC"/>
    <property type="match status" value="1"/>
</dbReference>
<dbReference type="AlphaFoldDB" id="A0A2Z4YTF5"/>
<evidence type="ECO:0000313" key="5">
    <source>
        <dbReference type="Proteomes" id="UP000251166"/>
    </source>
</evidence>
<evidence type="ECO:0000256" key="2">
    <source>
        <dbReference type="PROSITE-ProRule" id="PRU00169"/>
    </source>
</evidence>
<dbReference type="SUPFAM" id="SSF52172">
    <property type="entry name" value="CheY-like"/>
    <property type="match status" value="1"/>
</dbReference>
<evidence type="ECO:0000259" key="3">
    <source>
        <dbReference type="PROSITE" id="PS50110"/>
    </source>
</evidence>
<dbReference type="InterPro" id="IPR001789">
    <property type="entry name" value="Sig_transdc_resp-reg_receiver"/>
</dbReference>
<dbReference type="InterPro" id="IPR050595">
    <property type="entry name" value="Bact_response_regulator"/>
</dbReference>
<accession>A0A2Z4YTF5</accession>
<evidence type="ECO:0000313" key="4">
    <source>
        <dbReference type="EMBL" id="AXA44650.1"/>
    </source>
</evidence>
<dbReference type="PANTHER" id="PTHR44591:SF21">
    <property type="entry name" value="TWO-COMPONENT RESPONSE REGULATOR"/>
    <property type="match status" value="1"/>
</dbReference>
<organism evidence="4 5">
    <name type="scientific">Rhizobium leguminosarum</name>
    <dbReference type="NCBI Taxonomy" id="384"/>
    <lineage>
        <taxon>Bacteria</taxon>
        <taxon>Pseudomonadati</taxon>
        <taxon>Pseudomonadota</taxon>
        <taxon>Alphaproteobacteria</taxon>
        <taxon>Hyphomicrobiales</taxon>
        <taxon>Rhizobiaceae</taxon>
        <taxon>Rhizobium/Agrobacterium group</taxon>
        <taxon>Rhizobium</taxon>
    </lineage>
</organism>
<geneLocation type="plasmid" evidence="4 5">
    <name>unnamed4</name>
</geneLocation>
<name>A0A2Z4YTF5_RHILE</name>
<gene>
    <name evidence="4" type="ORF">DLJ82_6680</name>
</gene>
<reference evidence="4 5" key="1">
    <citation type="submission" date="2018-07" db="EMBL/GenBank/DDBJ databases">
        <title>Rhizobium leguminosarum strain:ATCC 14479 Genome sequencing and assembly.</title>
        <authorList>
            <person name="Chakraborty R."/>
        </authorList>
    </citation>
    <scope>NUCLEOTIDE SEQUENCE [LARGE SCALE GENOMIC DNA]</scope>
    <source>
        <strain evidence="4 5">ATCC 14479</strain>
        <plasmid evidence="5">Plasmid unnamed4</plasmid>
    </source>
</reference>
<dbReference type="PROSITE" id="PS50110">
    <property type="entry name" value="RESPONSE_REGULATORY"/>
    <property type="match status" value="1"/>
</dbReference>
<dbReference type="GO" id="GO:0000160">
    <property type="term" value="P:phosphorelay signal transduction system"/>
    <property type="evidence" value="ECO:0007669"/>
    <property type="project" value="InterPro"/>
</dbReference>
<dbReference type="Pfam" id="PF00072">
    <property type="entry name" value="Response_reg"/>
    <property type="match status" value="1"/>
</dbReference>
<dbReference type="PANTHER" id="PTHR44591">
    <property type="entry name" value="STRESS RESPONSE REGULATOR PROTEIN 1"/>
    <property type="match status" value="1"/>
</dbReference>
<feature type="modified residue" description="4-aspartylphosphate" evidence="2">
    <location>
        <position position="72"/>
    </location>
</feature>
<sequence>MTANRVSRVLSRWGHEVGKLRRTVAVVDDDASLRRSVGRLLNAYGFAAVEYASAEAFLNRNPGPAVECLVLDIDLKGMSGIQLQRKLKEEGSKLPVIFITALEDPRLKIMAERAGCIAYLQKPYAGSALIAAINKALGL</sequence>
<dbReference type="InterPro" id="IPR011006">
    <property type="entry name" value="CheY-like_superfamily"/>
</dbReference>